<evidence type="ECO:0000313" key="23">
    <source>
        <dbReference type="Proteomes" id="UP000027644"/>
    </source>
</evidence>
<keyword evidence="6 18" id="KW-0645">Protease</keyword>
<gene>
    <name evidence="22" type="ORF">SASC598J21_008830</name>
</gene>
<feature type="transmembrane region" description="Helical" evidence="19">
    <location>
        <begin position="246"/>
        <end position="264"/>
    </location>
</feature>
<evidence type="ECO:0000256" key="1">
    <source>
        <dbReference type="ARBA" id="ARBA00004429"/>
    </source>
</evidence>
<evidence type="ECO:0000256" key="11">
    <source>
        <dbReference type="ARBA" id="ARBA00022989"/>
    </source>
</evidence>
<feature type="transmembrane region" description="Helical" evidence="19">
    <location>
        <begin position="125"/>
        <end position="141"/>
    </location>
</feature>
<keyword evidence="3" id="KW-1003">Cell membrane</keyword>
<protein>
    <recommendedName>
        <fullName evidence="16 18">Prepilin leader peptidase/N-methyltransferase</fullName>
        <ecNumber evidence="18">2.1.1.-</ecNumber>
        <ecNumber evidence="15 18">3.4.23.43</ecNumber>
    </recommendedName>
</protein>
<evidence type="ECO:0000256" key="7">
    <source>
        <dbReference type="ARBA" id="ARBA00022679"/>
    </source>
</evidence>
<evidence type="ECO:0000256" key="4">
    <source>
        <dbReference type="ARBA" id="ARBA00022519"/>
    </source>
</evidence>
<comment type="catalytic activity">
    <reaction evidence="14 18">
        <text>Typically cleaves a -Gly-|-Phe- bond to release an N-terminal, basic peptide of 5-8 residues from type IV prepilin, and then N-methylates the new N-terminal amino group, the methyl donor being S-adenosyl-L-methionine.</text>
        <dbReference type="EC" id="3.4.23.43"/>
    </reaction>
</comment>
<name>A0A074V824_9NEIS</name>
<dbReference type="Proteomes" id="UP000027644">
    <property type="component" value="Unassembled WGS sequence"/>
</dbReference>
<reference evidence="22 23" key="1">
    <citation type="journal article" date="2014" name="PLoS Genet.">
        <title>Hidden diversity in honey bee gut symbionts detected by single-cell genomics.</title>
        <authorList>
            <person name="Engel P."/>
            <person name="Stepanauskas R."/>
            <person name="Moran N."/>
        </authorList>
    </citation>
    <scope>NUCLEOTIDE SEQUENCE [LARGE SCALE GENOMIC DNA]</scope>
    <source>
        <strain evidence="22 23">SCGC AB-598-J21</strain>
    </source>
</reference>
<evidence type="ECO:0000256" key="19">
    <source>
        <dbReference type="SAM" id="Phobius"/>
    </source>
</evidence>
<feature type="domain" description="Prepilin type IV endopeptidase peptidase" evidence="20">
    <location>
        <begin position="129"/>
        <end position="237"/>
    </location>
</feature>
<feature type="transmembrane region" description="Helical" evidence="19">
    <location>
        <begin position="148"/>
        <end position="166"/>
    </location>
</feature>
<evidence type="ECO:0000256" key="18">
    <source>
        <dbReference type="RuleBase" id="RU003794"/>
    </source>
</evidence>
<dbReference type="PRINTS" id="PR00864">
    <property type="entry name" value="PREPILNPTASE"/>
</dbReference>
<dbReference type="InterPro" id="IPR010627">
    <property type="entry name" value="Prepilin_pept_A24_N"/>
</dbReference>
<keyword evidence="9 18" id="KW-0812">Transmembrane</keyword>
<dbReference type="GO" id="GO:0005886">
    <property type="term" value="C:plasma membrane"/>
    <property type="evidence" value="ECO:0007669"/>
    <property type="project" value="UniProtKB-SubCell"/>
</dbReference>
<dbReference type="EC" id="3.4.23.43" evidence="15 18"/>
<comment type="subcellular location">
    <subcellularLocation>
        <location evidence="1">Cell inner membrane</location>
        <topology evidence="1">Multi-pass membrane protein</topology>
    </subcellularLocation>
    <subcellularLocation>
        <location evidence="18">Cell membrane</location>
        <topology evidence="18">Multi-pass membrane protein</topology>
    </subcellularLocation>
</comment>
<evidence type="ECO:0000256" key="10">
    <source>
        <dbReference type="ARBA" id="ARBA00022801"/>
    </source>
</evidence>
<keyword evidence="5 18" id="KW-0489">Methyltransferase</keyword>
<dbReference type="PANTHER" id="PTHR30487">
    <property type="entry name" value="TYPE 4 PREPILIN-LIKE PROTEINS LEADER PEPTIDE-PROCESSING ENZYME"/>
    <property type="match status" value="1"/>
</dbReference>
<feature type="transmembrane region" description="Helical" evidence="19">
    <location>
        <begin position="172"/>
        <end position="193"/>
    </location>
</feature>
<evidence type="ECO:0000313" key="22">
    <source>
        <dbReference type="EMBL" id="KEQ01341.1"/>
    </source>
</evidence>
<dbReference type="Pfam" id="PF06750">
    <property type="entry name" value="A24_N_bact"/>
    <property type="match status" value="1"/>
</dbReference>
<organism evidence="22 23">
    <name type="scientific">Snodgrassella alvi SCGC AB-598-J21</name>
    <dbReference type="NCBI Taxonomy" id="1385367"/>
    <lineage>
        <taxon>Bacteria</taxon>
        <taxon>Pseudomonadati</taxon>
        <taxon>Pseudomonadota</taxon>
        <taxon>Betaproteobacteria</taxon>
        <taxon>Neisseriales</taxon>
        <taxon>Neisseriaceae</taxon>
        <taxon>Snodgrassella</taxon>
    </lineage>
</organism>
<dbReference type="EC" id="2.1.1.-" evidence="18"/>
<evidence type="ECO:0000256" key="2">
    <source>
        <dbReference type="ARBA" id="ARBA00005801"/>
    </source>
</evidence>
<dbReference type="MEROPS" id="A24.001"/>
<evidence type="ECO:0000256" key="5">
    <source>
        <dbReference type="ARBA" id="ARBA00022603"/>
    </source>
</evidence>
<evidence type="ECO:0000256" key="12">
    <source>
        <dbReference type="ARBA" id="ARBA00023136"/>
    </source>
</evidence>
<keyword evidence="10 18" id="KW-0378">Hydrolase</keyword>
<proteinExistence type="inferred from homology"/>
<feature type="transmembrane region" description="Helical" evidence="19">
    <location>
        <begin position="6"/>
        <end position="28"/>
    </location>
</feature>
<comment type="function">
    <text evidence="18">Plays an essential role in type IV pili and type II pseudopili formation by proteolytically removing the leader sequence from substrate proteins and subsequently monomethylating the alpha-amino group of the newly exposed N-terminal phenylalanine.</text>
</comment>
<evidence type="ECO:0000259" key="21">
    <source>
        <dbReference type="Pfam" id="PF06750"/>
    </source>
</evidence>
<dbReference type="GO" id="GO:0006465">
    <property type="term" value="P:signal peptide processing"/>
    <property type="evidence" value="ECO:0007669"/>
    <property type="project" value="TreeGrafter"/>
</dbReference>
<dbReference type="Gene3D" id="1.20.120.1220">
    <property type="match status" value="1"/>
</dbReference>
<evidence type="ECO:0000256" key="3">
    <source>
        <dbReference type="ARBA" id="ARBA00022475"/>
    </source>
</evidence>
<dbReference type="EMBL" id="AVQL01000425">
    <property type="protein sequence ID" value="KEQ01341.1"/>
    <property type="molecule type" value="Genomic_DNA"/>
</dbReference>
<dbReference type="GO" id="GO:0032259">
    <property type="term" value="P:methylation"/>
    <property type="evidence" value="ECO:0007669"/>
    <property type="project" value="UniProtKB-KW"/>
</dbReference>
<evidence type="ECO:0000256" key="17">
    <source>
        <dbReference type="RuleBase" id="RU003793"/>
    </source>
</evidence>
<keyword evidence="4" id="KW-0997">Cell inner membrane</keyword>
<keyword evidence="12 19" id="KW-0472">Membrane</keyword>
<evidence type="ECO:0000259" key="20">
    <source>
        <dbReference type="Pfam" id="PF01478"/>
    </source>
</evidence>
<dbReference type="InterPro" id="IPR014032">
    <property type="entry name" value="Peptidase_A24A_bac"/>
</dbReference>
<feature type="transmembrane region" description="Helical" evidence="19">
    <location>
        <begin position="213"/>
        <end position="240"/>
    </location>
</feature>
<dbReference type="GO" id="GO:0004190">
    <property type="term" value="F:aspartic-type endopeptidase activity"/>
    <property type="evidence" value="ECO:0007669"/>
    <property type="project" value="UniProtKB-EC"/>
</dbReference>
<keyword evidence="8" id="KW-0949">S-adenosyl-L-methionine</keyword>
<evidence type="ECO:0000256" key="8">
    <source>
        <dbReference type="ARBA" id="ARBA00022691"/>
    </source>
</evidence>
<feature type="domain" description="Prepilin peptidase A24 N-terminal" evidence="21">
    <location>
        <begin position="15"/>
        <end position="119"/>
    </location>
</feature>
<evidence type="ECO:0000256" key="13">
    <source>
        <dbReference type="ARBA" id="ARBA00023268"/>
    </source>
</evidence>
<keyword evidence="7 18" id="KW-0808">Transferase</keyword>
<comment type="similarity">
    <text evidence="2 17">Belongs to the peptidase A24 family.</text>
</comment>
<dbReference type="FunFam" id="1.20.120.1220:FF:000001">
    <property type="entry name" value="Type 4 prepilin-like proteins leader peptide-processing enzyme"/>
    <property type="match status" value="1"/>
</dbReference>
<keyword evidence="11 19" id="KW-1133">Transmembrane helix</keyword>
<evidence type="ECO:0000256" key="9">
    <source>
        <dbReference type="ARBA" id="ARBA00022692"/>
    </source>
</evidence>
<dbReference type="Pfam" id="PF01478">
    <property type="entry name" value="Peptidase_A24"/>
    <property type="match status" value="1"/>
</dbReference>
<dbReference type="AlphaFoldDB" id="A0A074V824"/>
<dbReference type="GO" id="GO:0008168">
    <property type="term" value="F:methyltransferase activity"/>
    <property type="evidence" value="ECO:0007669"/>
    <property type="project" value="UniProtKB-KW"/>
</dbReference>
<dbReference type="InterPro" id="IPR050882">
    <property type="entry name" value="Prepilin_peptidase/N-MTase"/>
</dbReference>
<evidence type="ECO:0000256" key="16">
    <source>
        <dbReference type="ARBA" id="ARBA00071870"/>
    </source>
</evidence>
<dbReference type="InterPro" id="IPR000045">
    <property type="entry name" value="Prepilin_IV_endopep_pep"/>
</dbReference>
<evidence type="ECO:0000256" key="15">
    <source>
        <dbReference type="ARBA" id="ARBA00067082"/>
    </source>
</evidence>
<dbReference type="PANTHER" id="PTHR30487:SF0">
    <property type="entry name" value="PREPILIN LEADER PEPTIDASE_N-METHYLTRANSFERASE-RELATED"/>
    <property type="match status" value="1"/>
</dbReference>
<keyword evidence="13 18" id="KW-0511">Multifunctional enzyme</keyword>
<evidence type="ECO:0000256" key="6">
    <source>
        <dbReference type="ARBA" id="ARBA00022670"/>
    </source>
</evidence>
<evidence type="ECO:0000256" key="14">
    <source>
        <dbReference type="ARBA" id="ARBA00050401"/>
    </source>
</evidence>
<comment type="caution">
    <text evidence="22">The sequence shown here is derived from an EMBL/GenBank/DDBJ whole genome shotgun (WGS) entry which is preliminary data.</text>
</comment>
<accession>A0A074V824</accession>
<sequence length="283" mass="31274">MLTDTLFFSVIALISGCAVGSFLNVVIYRLPIMMERSWQAEARMALQLPAEHTSRFNLCVPHSACPHCQHKIRWWQNIPLVSYILLRGRCASCSASISPRYFCVELLTGIAFAAVVWRYNFTPVAAGGLILTAALIALTFIDAETQLLPDQITLPLLWLGLLFNWYCEFVPLASAVWGAVSGYLSLWSLFWLFKLLTGKDGMGYGDFKLLAALGAWMGASALPLIVFMAAIVGIIASLVLRVARSQPMAFGPALAIAGWIVWMTNSQINQLIHWWLRLSGFGA</sequence>